<proteinExistence type="predicted"/>
<evidence type="ECO:0000256" key="1">
    <source>
        <dbReference type="SAM" id="MobiDB-lite"/>
    </source>
</evidence>
<sequence>MALWGFAGRYLMRFSIFGSLMASDKRAWTRVSVNRAPASEHWTAAGFSGSIFPASAGNRERAWEKDCFRRWEIWAASEVLVGAGVENYEYGNFLELDGCKCSKGNGVVSPLAVARGGLEGEGNKWAVNGLKCIKKKQTGRASSPSLTPSPCAQISWKGAASGR</sequence>
<name>A0A5A7RDV1_STRAF</name>
<feature type="compositionally biased region" description="Polar residues" evidence="1">
    <location>
        <begin position="139"/>
        <end position="152"/>
    </location>
</feature>
<organism evidence="2 3">
    <name type="scientific">Striga asiatica</name>
    <name type="common">Asiatic witchweed</name>
    <name type="synonym">Buchnera asiatica</name>
    <dbReference type="NCBI Taxonomy" id="4170"/>
    <lineage>
        <taxon>Eukaryota</taxon>
        <taxon>Viridiplantae</taxon>
        <taxon>Streptophyta</taxon>
        <taxon>Embryophyta</taxon>
        <taxon>Tracheophyta</taxon>
        <taxon>Spermatophyta</taxon>
        <taxon>Magnoliopsida</taxon>
        <taxon>eudicotyledons</taxon>
        <taxon>Gunneridae</taxon>
        <taxon>Pentapetalae</taxon>
        <taxon>asterids</taxon>
        <taxon>lamiids</taxon>
        <taxon>Lamiales</taxon>
        <taxon>Orobanchaceae</taxon>
        <taxon>Buchnereae</taxon>
        <taxon>Striga</taxon>
    </lineage>
</organism>
<keyword evidence="3" id="KW-1185">Reference proteome</keyword>
<gene>
    <name evidence="2" type="ORF">STAS_33170</name>
</gene>
<reference evidence="3" key="1">
    <citation type="journal article" date="2019" name="Curr. Biol.">
        <title>Genome Sequence of Striga asiatica Provides Insight into the Evolution of Plant Parasitism.</title>
        <authorList>
            <person name="Yoshida S."/>
            <person name="Kim S."/>
            <person name="Wafula E.K."/>
            <person name="Tanskanen J."/>
            <person name="Kim Y.M."/>
            <person name="Honaas L."/>
            <person name="Yang Z."/>
            <person name="Spallek T."/>
            <person name="Conn C.E."/>
            <person name="Ichihashi Y."/>
            <person name="Cheong K."/>
            <person name="Cui S."/>
            <person name="Der J.P."/>
            <person name="Gundlach H."/>
            <person name="Jiao Y."/>
            <person name="Hori C."/>
            <person name="Ishida J.K."/>
            <person name="Kasahara H."/>
            <person name="Kiba T."/>
            <person name="Kim M.S."/>
            <person name="Koo N."/>
            <person name="Laohavisit A."/>
            <person name="Lee Y.H."/>
            <person name="Lumba S."/>
            <person name="McCourt P."/>
            <person name="Mortimer J.C."/>
            <person name="Mutuku J.M."/>
            <person name="Nomura T."/>
            <person name="Sasaki-Sekimoto Y."/>
            <person name="Seto Y."/>
            <person name="Wang Y."/>
            <person name="Wakatake T."/>
            <person name="Sakakibara H."/>
            <person name="Demura T."/>
            <person name="Yamaguchi S."/>
            <person name="Yoneyama K."/>
            <person name="Manabe R.I."/>
            <person name="Nelson D.C."/>
            <person name="Schulman A.H."/>
            <person name="Timko M.P."/>
            <person name="dePamphilis C.W."/>
            <person name="Choi D."/>
            <person name="Shirasu K."/>
        </authorList>
    </citation>
    <scope>NUCLEOTIDE SEQUENCE [LARGE SCALE GENOMIC DNA]</scope>
    <source>
        <strain evidence="3">cv. UVA1</strain>
    </source>
</reference>
<feature type="region of interest" description="Disordered" evidence="1">
    <location>
        <begin position="139"/>
        <end position="163"/>
    </location>
</feature>
<evidence type="ECO:0000313" key="2">
    <source>
        <dbReference type="EMBL" id="GER55496.1"/>
    </source>
</evidence>
<comment type="caution">
    <text evidence="2">The sequence shown here is derived from an EMBL/GenBank/DDBJ whole genome shotgun (WGS) entry which is preliminary data.</text>
</comment>
<accession>A0A5A7RDV1</accession>
<dbReference type="AlphaFoldDB" id="A0A5A7RDV1"/>
<evidence type="ECO:0000313" key="3">
    <source>
        <dbReference type="Proteomes" id="UP000325081"/>
    </source>
</evidence>
<protein>
    <submittedName>
        <fullName evidence="2">Uncharacterized protein</fullName>
    </submittedName>
</protein>
<dbReference type="EMBL" id="BKCP01011959">
    <property type="protein sequence ID" value="GER55496.1"/>
    <property type="molecule type" value="Genomic_DNA"/>
</dbReference>
<dbReference type="Proteomes" id="UP000325081">
    <property type="component" value="Unassembled WGS sequence"/>
</dbReference>